<accession>A0A1H0VSA1</accession>
<dbReference type="InterPro" id="IPR005560">
    <property type="entry name" value="Csp_YhjQ"/>
</dbReference>
<evidence type="ECO:0000313" key="2">
    <source>
        <dbReference type="Proteomes" id="UP000199460"/>
    </source>
</evidence>
<dbReference type="CDD" id="cd08026">
    <property type="entry name" value="DUF326"/>
    <property type="match status" value="1"/>
</dbReference>
<organism evidence="1 2">
    <name type="scientific">Ectopseudomonas guguanensis</name>
    <dbReference type="NCBI Taxonomy" id="1198456"/>
    <lineage>
        <taxon>Bacteria</taxon>
        <taxon>Pseudomonadati</taxon>
        <taxon>Pseudomonadota</taxon>
        <taxon>Gammaproteobacteria</taxon>
        <taxon>Pseudomonadales</taxon>
        <taxon>Pseudomonadaceae</taxon>
        <taxon>Ectopseudomonas</taxon>
    </lineage>
</organism>
<proteinExistence type="predicted"/>
<dbReference type="RefSeq" id="WP_090430507.1">
    <property type="nucleotide sequence ID" value="NZ_CP040349.1"/>
</dbReference>
<dbReference type="AlphaFoldDB" id="A0A1H0VSA1"/>
<dbReference type="OrthoDB" id="5396211at2"/>
<dbReference type="Pfam" id="PF03860">
    <property type="entry name" value="Csp"/>
    <property type="match status" value="1"/>
</dbReference>
<evidence type="ECO:0000313" key="1">
    <source>
        <dbReference type="EMBL" id="SDP81397.1"/>
    </source>
</evidence>
<reference evidence="2" key="1">
    <citation type="submission" date="2016-10" db="EMBL/GenBank/DDBJ databases">
        <authorList>
            <person name="Varghese N."/>
            <person name="Submissions S."/>
        </authorList>
    </citation>
    <scope>NUCLEOTIDE SEQUENCE [LARGE SCALE GENOMIC DNA]</scope>
    <source>
        <strain evidence="2">JCM 18416</strain>
    </source>
</reference>
<dbReference type="PANTHER" id="PTHR37310:SF1">
    <property type="entry name" value="CYTOPLASMIC PROTEIN"/>
    <property type="match status" value="1"/>
</dbReference>
<dbReference type="Proteomes" id="UP000199460">
    <property type="component" value="Unassembled WGS sequence"/>
</dbReference>
<name>A0A1H0VSA1_9GAMM</name>
<sequence>MHNARFESCIKACLDCAVACDYCFSACLEESQVQMMARCIRLDRECSEICRLAASLMASGSDSAHALCKVCADICRQCGEECAKHEAEHCQQCSKACMHCAEQCSQMAA</sequence>
<gene>
    <name evidence="1" type="ORF">SAMN05216213_10643</name>
</gene>
<dbReference type="InterPro" id="IPR044543">
    <property type="entry name" value="YHJQ-like"/>
</dbReference>
<dbReference type="Gene3D" id="1.20.1270.360">
    <property type="match status" value="1"/>
</dbReference>
<evidence type="ECO:0008006" key="3">
    <source>
        <dbReference type="Google" id="ProtNLM"/>
    </source>
</evidence>
<protein>
    <recommendedName>
        <fullName evidence="3">Four-helix bundle copper-binding protein</fullName>
    </recommendedName>
</protein>
<keyword evidence="2" id="KW-1185">Reference proteome</keyword>
<dbReference type="EMBL" id="FNJJ01000006">
    <property type="protein sequence ID" value="SDP81397.1"/>
    <property type="molecule type" value="Genomic_DNA"/>
</dbReference>
<dbReference type="PANTHER" id="PTHR37310">
    <property type="entry name" value="CYTOPLASMIC PROTEIN-RELATED"/>
    <property type="match status" value="1"/>
</dbReference>
<dbReference type="GeneID" id="300931789"/>